<evidence type="ECO:0000313" key="2">
    <source>
        <dbReference type="Proteomes" id="UP000309997"/>
    </source>
</evidence>
<protein>
    <submittedName>
        <fullName evidence="1">Uncharacterized protein</fullName>
    </submittedName>
</protein>
<sequence length="84" mass="9613">MENSIVEEKMVLIPKDKDPRKGGLRTIPFIIVAAFRNRKLSLSHSSIEQYYHSDDSELQIPTVNLRYNSIAISTVMNLSFSRDS</sequence>
<gene>
    <name evidence="1" type="ORF">D5086_013790</name>
</gene>
<accession>A0ACC4C7H7</accession>
<dbReference type="Proteomes" id="UP000309997">
    <property type="component" value="Unassembled WGS sequence"/>
</dbReference>
<name>A0ACC4C7H7_POPAL</name>
<dbReference type="EMBL" id="RCHU02000006">
    <property type="protein sequence ID" value="KAL3586923.1"/>
    <property type="molecule type" value="Genomic_DNA"/>
</dbReference>
<evidence type="ECO:0000313" key="1">
    <source>
        <dbReference type="EMBL" id="KAL3586923.1"/>
    </source>
</evidence>
<keyword evidence="2" id="KW-1185">Reference proteome</keyword>
<proteinExistence type="predicted"/>
<comment type="caution">
    <text evidence="1">The sequence shown here is derived from an EMBL/GenBank/DDBJ whole genome shotgun (WGS) entry which is preliminary data.</text>
</comment>
<reference evidence="1 2" key="1">
    <citation type="journal article" date="2024" name="Plant Biotechnol. J.">
        <title>Genome and CRISPR/Cas9 system of a widespread forest tree (Populus alba) in the world.</title>
        <authorList>
            <person name="Liu Y.J."/>
            <person name="Jiang P.F."/>
            <person name="Han X.M."/>
            <person name="Li X.Y."/>
            <person name="Wang H.M."/>
            <person name="Wang Y.J."/>
            <person name="Wang X.X."/>
            <person name="Zeng Q.Y."/>
        </authorList>
    </citation>
    <scope>NUCLEOTIDE SEQUENCE [LARGE SCALE GENOMIC DNA]</scope>
    <source>
        <strain evidence="2">cv. PAL-ZL1</strain>
    </source>
</reference>
<organism evidence="1 2">
    <name type="scientific">Populus alba</name>
    <name type="common">White poplar</name>
    <dbReference type="NCBI Taxonomy" id="43335"/>
    <lineage>
        <taxon>Eukaryota</taxon>
        <taxon>Viridiplantae</taxon>
        <taxon>Streptophyta</taxon>
        <taxon>Embryophyta</taxon>
        <taxon>Tracheophyta</taxon>
        <taxon>Spermatophyta</taxon>
        <taxon>Magnoliopsida</taxon>
        <taxon>eudicotyledons</taxon>
        <taxon>Gunneridae</taxon>
        <taxon>Pentapetalae</taxon>
        <taxon>rosids</taxon>
        <taxon>fabids</taxon>
        <taxon>Malpighiales</taxon>
        <taxon>Salicaceae</taxon>
        <taxon>Saliceae</taxon>
        <taxon>Populus</taxon>
    </lineage>
</organism>